<accession>A0A4Y3VFI3</accession>
<dbReference type="Proteomes" id="UP000317881">
    <property type="component" value="Unassembled WGS sequence"/>
</dbReference>
<proteinExistence type="inferred from homology"/>
<dbReference type="EMBL" id="BJND01000023">
    <property type="protein sequence ID" value="GEC05852.1"/>
    <property type="molecule type" value="Genomic_DNA"/>
</dbReference>
<dbReference type="AlphaFoldDB" id="A0A4Y3VFI3"/>
<name>A0A4Y3VFI3_9ACTN</name>
<protein>
    <recommendedName>
        <fullName evidence="2">Metalloprotease TldD/E C-terminal domain-containing protein</fullName>
    </recommendedName>
</protein>
<dbReference type="GO" id="GO:0008237">
    <property type="term" value="F:metallopeptidase activity"/>
    <property type="evidence" value="ECO:0007669"/>
    <property type="project" value="InterPro"/>
</dbReference>
<dbReference type="PANTHER" id="PTHR30624:SF0">
    <property type="entry name" value="METALLOPROTEASE SLR0863"/>
    <property type="match status" value="1"/>
</dbReference>
<dbReference type="InterPro" id="IPR045569">
    <property type="entry name" value="Metalloprtase-TldD/E_C"/>
</dbReference>
<comment type="similarity">
    <text evidence="1">Belongs to the peptidase U62 family.</text>
</comment>
<dbReference type="PANTHER" id="PTHR30624">
    <property type="entry name" value="UNCHARACTERIZED PROTEIN TLDD AND PMBA"/>
    <property type="match status" value="1"/>
</dbReference>
<dbReference type="InterPro" id="IPR036059">
    <property type="entry name" value="TldD/PmbA_sf"/>
</dbReference>
<reference evidence="3 4" key="1">
    <citation type="submission" date="2019-06" db="EMBL/GenBank/DDBJ databases">
        <title>Whole genome shotgun sequence of Streptomyces spinoverrucosus NBRC 14228.</title>
        <authorList>
            <person name="Hosoyama A."/>
            <person name="Uohara A."/>
            <person name="Ohji S."/>
            <person name="Ichikawa N."/>
        </authorList>
    </citation>
    <scope>NUCLEOTIDE SEQUENCE [LARGE SCALE GENOMIC DNA]</scope>
    <source>
        <strain evidence="3 4">NBRC 14228</strain>
    </source>
</reference>
<dbReference type="RefSeq" id="WP_167529613.1">
    <property type="nucleotide sequence ID" value="NZ_BJND01000023.1"/>
</dbReference>
<dbReference type="SUPFAM" id="SSF111283">
    <property type="entry name" value="Putative modulator of DNA gyrase, PmbA/TldD"/>
    <property type="match status" value="1"/>
</dbReference>
<dbReference type="GO" id="GO:0005829">
    <property type="term" value="C:cytosol"/>
    <property type="evidence" value="ECO:0007669"/>
    <property type="project" value="TreeGrafter"/>
</dbReference>
<organism evidence="3 4">
    <name type="scientific">Streptomyces spinoverrucosus</name>
    <dbReference type="NCBI Taxonomy" id="284043"/>
    <lineage>
        <taxon>Bacteria</taxon>
        <taxon>Bacillati</taxon>
        <taxon>Actinomycetota</taxon>
        <taxon>Actinomycetes</taxon>
        <taxon>Kitasatosporales</taxon>
        <taxon>Streptomycetaceae</taxon>
        <taxon>Streptomyces</taxon>
    </lineage>
</organism>
<dbReference type="InterPro" id="IPR051463">
    <property type="entry name" value="Peptidase_U62_metallo"/>
</dbReference>
<comment type="caution">
    <text evidence="3">The sequence shown here is derived from an EMBL/GenBank/DDBJ whole genome shotgun (WGS) entry which is preliminary data.</text>
</comment>
<evidence type="ECO:0000313" key="3">
    <source>
        <dbReference type="EMBL" id="GEC05852.1"/>
    </source>
</evidence>
<keyword evidence="4" id="KW-1185">Reference proteome</keyword>
<gene>
    <name evidence="3" type="ORF">SSP24_35070</name>
</gene>
<sequence length="337" mass="35732">MTDVLDAALDSARVRLGPRARIDRDEREGLWRVRISLGAAPHGATPHGATPQWGAAAYDPAFVAEQIPHGLRQLLADQALLRLRVPLAGPVAGPALLSPTAAGVLVHECFGHTSEADNYLADGGALGRTLGDRWTPAALTVRDRPRAHPYAGSYAHDDEGTAARTVTLLSEGRWTGLLTDRNTRALSGGRSTGHGRGRRDAVAPRCSVLEVAAGRDTAEGLRDRLGDGWLLGTAIGGFSVRGHLILELLWARRVRAGRPTREIVGPVAICARKAALAGRITAVGDDVTVHSTPYTCVKDGHEVGSTLISPSLLLDHCVLRPLADVERLLARSTAPRA</sequence>
<feature type="domain" description="Metalloprotease TldD/E C-terminal" evidence="2">
    <location>
        <begin position="94"/>
        <end position="316"/>
    </location>
</feature>
<dbReference type="Pfam" id="PF19289">
    <property type="entry name" value="PmbA_TldD_3rd"/>
    <property type="match status" value="1"/>
</dbReference>
<evidence type="ECO:0000313" key="4">
    <source>
        <dbReference type="Proteomes" id="UP000317881"/>
    </source>
</evidence>
<evidence type="ECO:0000259" key="2">
    <source>
        <dbReference type="Pfam" id="PF19289"/>
    </source>
</evidence>
<evidence type="ECO:0000256" key="1">
    <source>
        <dbReference type="ARBA" id="ARBA00005836"/>
    </source>
</evidence>
<dbReference type="GO" id="GO:0006508">
    <property type="term" value="P:proteolysis"/>
    <property type="evidence" value="ECO:0007669"/>
    <property type="project" value="InterPro"/>
</dbReference>